<dbReference type="EMBL" id="JAFBMS010000006">
    <property type="protein sequence ID" value="KAG9351928.1"/>
    <property type="molecule type" value="Genomic_DNA"/>
</dbReference>
<organism evidence="2 3">
    <name type="scientific">Albula glossodonta</name>
    <name type="common">roundjaw bonefish</name>
    <dbReference type="NCBI Taxonomy" id="121402"/>
    <lineage>
        <taxon>Eukaryota</taxon>
        <taxon>Metazoa</taxon>
        <taxon>Chordata</taxon>
        <taxon>Craniata</taxon>
        <taxon>Vertebrata</taxon>
        <taxon>Euteleostomi</taxon>
        <taxon>Actinopterygii</taxon>
        <taxon>Neopterygii</taxon>
        <taxon>Teleostei</taxon>
        <taxon>Albuliformes</taxon>
        <taxon>Albulidae</taxon>
        <taxon>Albula</taxon>
    </lineage>
</organism>
<dbReference type="AlphaFoldDB" id="A0A8T2PN33"/>
<protein>
    <recommendedName>
        <fullName evidence="1">Ig-like domain-containing protein</fullName>
    </recommendedName>
</protein>
<gene>
    <name evidence="2" type="ORF">JZ751_023179</name>
</gene>
<name>A0A8T2PN33_9TELE</name>
<evidence type="ECO:0000259" key="1">
    <source>
        <dbReference type="PROSITE" id="PS50835"/>
    </source>
</evidence>
<accession>A0A8T2PN33</accession>
<evidence type="ECO:0000313" key="3">
    <source>
        <dbReference type="Proteomes" id="UP000824540"/>
    </source>
</evidence>
<dbReference type="InterPro" id="IPR007110">
    <property type="entry name" value="Ig-like_dom"/>
</dbReference>
<feature type="non-terminal residue" evidence="2">
    <location>
        <position position="1"/>
    </location>
</feature>
<keyword evidence="3" id="KW-1185">Reference proteome</keyword>
<evidence type="ECO:0000313" key="2">
    <source>
        <dbReference type="EMBL" id="KAG9351928.1"/>
    </source>
</evidence>
<dbReference type="Proteomes" id="UP000824540">
    <property type="component" value="Unassembled WGS sequence"/>
</dbReference>
<comment type="caution">
    <text evidence="2">The sequence shown here is derived from an EMBL/GenBank/DDBJ whole genome shotgun (WGS) entry which is preliminary data.</text>
</comment>
<dbReference type="OrthoDB" id="8963377at2759"/>
<dbReference type="PROSITE" id="PS50835">
    <property type="entry name" value="IG_LIKE"/>
    <property type="match status" value="1"/>
</dbReference>
<proteinExistence type="predicted"/>
<feature type="domain" description="Ig-like" evidence="1">
    <location>
        <begin position="1"/>
        <end position="77"/>
    </location>
</feature>
<sequence length="169" mass="19426">MAEGDDVSLVCVVSHVKNSTRLLWIDELNRQQLPSPEQHTSSEFRLWVQNITLRQTAWTCALYHLDHLKALVPLKLSIKERHKQTHESTTGGEWRMQEKTYYNSETATALLPTGKDEEKTSNDVDVEYAEIRLKGEKQGFPLSLLQSGPLLSRHQITSQAQYKENNPLR</sequence>
<reference evidence="2" key="1">
    <citation type="thesis" date="2021" institute="BYU ScholarsArchive" country="Provo, UT, USA">
        <title>Applications of and Algorithms for Genome Assembly and Genomic Analyses with an Emphasis on Marine Teleosts.</title>
        <authorList>
            <person name="Pickett B.D."/>
        </authorList>
    </citation>
    <scope>NUCLEOTIDE SEQUENCE</scope>
    <source>
        <strain evidence="2">HI-2016</strain>
    </source>
</reference>